<evidence type="ECO:0000259" key="9">
    <source>
        <dbReference type="Pfam" id="PF02878"/>
    </source>
</evidence>
<evidence type="ECO:0000259" key="8">
    <source>
        <dbReference type="Pfam" id="PF00408"/>
    </source>
</evidence>
<dbReference type="PRINTS" id="PR00509">
    <property type="entry name" value="PGMPMM"/>
</dbReference>
<dbReference type="SUPFAM" id="SSF53738">
    <property type="entry name" value="Phosphoglucomutase, first 3 domains"/>
    <property type="match status" value="3"/>
</dbReference>
<dbReference type="KEGG" id="hbu:Hbut_1078"/>
<evidence type="ECO:0000256" key="4">
    <source>
        <dbReference type="ARBA" id="ARBA00022723"/>
    </source>
</evidence>
<evidence type="ECO:0000256" key="2">
    <source>
        <dbReference type="ARBA" id="ARBA00010231"/>
    </source>
</evidence>
<dbReference type="PROSITE" id="PS00710">
    <property type="entry name" value="PGM_PMM"/>
    <property type="match status" value="1"/>
</dbReference>
<dbReference type="InterPro" id="IPR036900">
    <property type="entry name" value="A-D-PHexomutase_C_sf"/>
</dbReference>
<dbReference type="HOGENOM" id="CLU_016950_7_1_2"/>
<dbReference type="InterPro" id="IPR016055">
    <property type="entry name" value="A-D-PHexomutase_a/b/a-I/II/III"/>
</dbReference>
<comment type="similarity">
    <text evidence="2 7">Belongs to the phosphohexose mutase family.</text>
</comment>
<dbReference type="CDD" id="cd03087">
    <property type="entry name" value="PGM_like1"/>
    <property type="match status" value="1"/>
</dbReference>
<dbReference type="PANTHER" id="PTHR43771:SF1">
    <property type="entry name" value="PHOSPHOMANNOMUTASE"/>
    <property type="match status" value="1"/>
</dbReference>
<evidence type="ECO:0000256" key="3">
    <source>
        <dbReference type="ARBA" id="ARBA00022553"/>
    </source>
</evidence>
<dbReference type="GO" id="GO:0000287">
    <property type="term" value="F:magnesium ion binding"/>
    <property type="evidence" value="ECO:0007669"/>
    <property type="project" value="InterPro"/>
</dbReference>
<dbReference type="Gene3D" id="3.40.120.10">
    <property type="entry name" value="Alpha-D-Glucose-1,6-Bisphosphate, subunit A, domain 3"/>
    <property type="match status" value="3"/>
</dbReference>
<organism evidence="12 13">
    <name type="scientific">Hyperthermus butylicus (strain DSM 5456 / JCM 9403 / PLM1-5)</name>
    <dbReference type="NCBI Taxonomy" id="415426"/>
    <lineage>
        <taxon>Archaea</taxon>
        <taxon>Thermoproteota</taxon>
        <taxon>Thermoprotei</taxon>
        <taxon>Desulfurococcales</taxon>
        <taxon>Pyrodictiaceae</taxon>
        <taxon>Hyperthermus</taxon>
    </lineage>
</organism>
<keyword evidence="6" id="KW-0413">Isomerase</keyword>
<dbReference type="PANTHER" id="PTHR43771">
    <property type="entry name" value="PHOSPHOMANNOMUTASE"/>
    <property type="match status" value="1"/>
</dbReference>
<dbReference type="eggNOG" id="arCOG00767">
    <property type="taxonomic scope" value="Archaea"/>
</dbReference>
<dbReference type="Proteomes" id="UP000002593">
    <property type="component" value="Chromosome"/>
</dbReference>
<dbReference type="Pfam" id="PF02880">
    <property type="entry name" value="PGM_PMM_III"/>
    <property type="match status" value="1"/>
</dbReference>
<proteinExistence type="inferred from homology"/>
<gene>
    <name evidence="12" type="ordered locus">Hbut_1078</name>
</gene>
<feature type="domain" description="Alpha-D-phosphohexomutase alpha/beta/alpha" evidence="10">
    <location>
        <begin position="160"/>
        <end position="259"/>
    </location>
</feature>
<dbReference type="Pfam" id="PF02878">
    <property type="entry name" value="PGM_PMM_I"/>
    <property type="match status" value="1"/>
</dbReference>
<name>A2BLR0_HYPBU</name>
<dbReference type="InterPro" id="IPR024086">
    <property type="entry name" value="GlmM_arc-type"/>
</dbReference>
<dbReference type="InterPro" id="IPR005844">
    <property type="entry name" value="A-D-PHexomutase_a/b/a-I"/>
</dbReference>
<dbReference type="InterPro" id="IPR005846">
    <property type="entry name" value="A-D-PHexomutase_a/b/a-III"/>
</dbReference>
<evidence type="ECO:0000256" key="7">
    <source>
        <dbReference type="RuleBase" id="RU004326"/>
    </source>
</evidence>
<dbReference type="EnsemblBacteria" id="ABM80921">
    <property type="protein sequence ID" value="ABM80921"/>
    <property type="gene ID" value="Hbut_1078"/>
</dbReference>
<comment type="cofactor">
    <cofactor evidence="1">
        <name>Mg(2+)</name>
        <dbReference type="ChEBI" id="CHEBI:18420"/>
    </cofactor>
</comment>
<evidence type="ECO:0000256" key="6">
    <source>
        <dbReference type="ARBA" id="ARBA00023235"/>
    </source>
</evidence>
<keyword evidence="5 7" id="KW-0460">Magnesium</keyword>
<dbReference type="GO" id="GO:0008966">
    <property type="term" value="F:phosphoglucosamine mutase activity"/>
    <property type="evidence" value="ECO:0007669"/>
    <property type="project" value="InterPro"/>
</dbReference>
<accession>A2BLR0</accession>
<dbReference type="InterPro" id="IPR005845">
    <property type="entry name" value="A-D-PHexomutase_a/b/a-II"/>
</dbReference>
<reference evidence="12 13" key="1">
    <citation type="journal article" date="2007" name="Archaea">
        <title>The genome of Hyperthermus butylicus: a sulfur-reducing, peptide fermenting, neutrophilic Crenarchaeote growing up to 108 degrees C.</title>
        <authorList>
            <person name="Brugger K."/>
            <person name="Chen L."/>
            <person name="Stark M."/>
            <person name="Zibat A."/>
            <person name="Redder P."/>
            <person name="Ruepp A."/>
            <person name="Awayez M."/>
            <person name="She Q."/>
            <person name="Garrett R.A."/>
            <person name="Klenk H.P."/>
        </authorList>
    </citation>
    <scope>NUCLEOTIDE SEQUENCE [LARGE SCALE GENOMIC DNA]</scope>
    <source>
        <strain evidence="13">DSM 5456 / JCM 9403 / PLM1-5</strain>
    </source>
</reference>
<evidence type="ECO:0000256" key="5">
    <source>
        <dbReference type="ARBA" id="ARBA00022842"/>
    </source>
</evidence>
<evidence type="ECO:0000259" key="10">
    <source>
        <dbReference type="Pfam" id="PF02879"/>
    </source>
</evidence>
<dbReference type="STRING" id="415426.Hbut_1078"/>
<dbReference type="Pfam" id="PF00408">
    <property type="entry name" value="PGM_PMM_IV"/>
    <property type="match status" value="1"/>
</dbReference>
<dbReference type="InterPro" id="IPR005843">
    <property type="entry name" value="A-D-PHexomutase_C"/>
</dbReference>
<dbReference type="AlphaFoldDB" id="A2BLR0"/>
<feature type="domain" description="Alpha-D-phosphohexomutase alpha/beta/alpha" evidence="9">
    <location>
        <begin position="6"/>
        <end position="139"/>
    </location>
</feature>
<protein>
    <submittedName>
        <fullName evidence="12">Phosphomannomutase</fullName>
    </submittedName>
</protein>
<dbReference type="SUPFAM" id="SSF55957">
    <property type="entry name" value="Phosphoglucomutase, C-terminal domain"/>
    <property type="match status" value="1"/>
</dbReference>
<evidence type="ECO:0000256" key="1">
    <source>
        <dbReference type="ARBA" id="ARBA00001946"/>
    </source>
</evidence>
<evidence type="ECO:0000313" key="12">
    <source>
        <dbReference type="EMBL" id="ABM80921.1"/>
    </source>
</evidence>
<dbReference type="InterPro" id="IPR005841">
    <property type="entry name" value="Alpha-D-phosphohexomutase_SF"/>
</dbReference>
<dbReference type="Gene3D" id="3.30.310.50">
    <property type="entry name" value="Alpha-D-phosphohexomutase, C-terminal domain"/>
    <property type="match status" value="1"/>
</dbReference>
<dbReference type="InterPro" id="IPR016066">
    <property type="entry name" value="A-D-PHexomutase_CS"/>
</dbReference>
<keyword evidence="13" id="KW-1185">Reference proteome</keyword>
<feature type="domain" description="Alpha-D-phosphohexomutase alpha/beta/alpha" evidence="11">
    <location>
        <begin position="263"/>
        <end position="374"/>
    </location>
</feature>
<dbReference type="FunFam" id="3.40.120.10:FF:000001">
    <property type="entry name" value="Phosphoglucosamine mutase"/>
    <property type="match status" value="1"/>
</dbReference>
<feature type="domain" description="Alpha-D-phosphohexomutase C-terminal" evidence="8">
    <location>
        <begin position="382"/>
        <end position="456"/>
    </location>
</feature>
<dbReference type="GO" id="GO:0005975">
    <property type="term" value="P:carbohydrate metabolic process"/>
    <property type="evidence" value="ECO:0007669"/>
    <property type="project" value="InterPro"/>
</dbReference>
<sequence length="464" mass="50934">METLGKLFGTDGVRGVLNRELTPELALRLGQAIATYFGEGATVLVARDARAGGEMILNAVVAGLLSAGARVHVAWPDGYATTPAVQYAVKELGYDYGVIVTASHNPPEYNGVKVVGPLGIEVDRETEARIEDIFFSERFHRTPWHRAAYEVPREHRVIETYVKGVVEKVDAPAIRRRGFRVLVDCANSVSSLTTPKILRALGVKPYTLGCNLDPYPYREPEPTPSSLAEAAAIVRSLGLDFGVGHDGDGDRAIIIDERGEVWWGDRTGTILAEFIAEHKLPAAPKKLYTAVSSSKLVEDYLRPKGIEVVWVPVGTINISYRMLEEGGIAGFEENGGFIYPAHLLARDGGMTLALFLELLAKEGKPASEVLGRLPRYYAVKLKVPMDRQKALRVVEALREEYSGKPGYRVITIDGVRIEAEDYWFLVRPSGTEPVLRIMVEASTPEKAKEIAEALREKARRLAGG</sequence>
<dbReference type="EMBL" id="CP000493">
    <property type="protein sequence ID" value="ABM80921.1"/>
    <property type="molecule type" value="Genomic_DNA"/>
</dbReference>
<keyword evidence="3" id="KW-0597">Phosphoprotein</keyword>
<dbReference type="NCBIfam" id="TIGR03990">
    <property type="entry name" value="Arch_GlmM"/>
    <property type="match status" value="1"/>
</dbReference>
<evidence type="ECO:0000259" key="11">
    <source>
        <dbReference type="Pfam" id="PF02880"/>
    </source>
</evidence>
<keyword evidence="4 7" id="KW-0479">Metal-binding</keyword>
<dbReference type="Pfam" id="PF02879">
    <property type="entry name" value="PGM_PMM_II"/>
    <property type="match status" value="1"/>
</dbReference>
<evidence type="ECO:0000313" key="13">
    <source>
        <dbReference type="Proteomes" id="UP000002593"/>
    </source>
</evidence>